<dbReference type="EMBL" id="FRBL01000002">
    <property type="protein sequence ID" value="SHL11275.1"/>
    <property type="molecule type" value="Genomic_DNA"/>
</dbReference>
<organism evidence="1 2">
    <name type="scientific">Chitinophaga jiangningensis</name>
    <dbReference type="NCBI Taxonomy" id="1419482"/>
    <lineage>
        <taxon>Bacteria</taxon>
        <taxon>Pseudomonadati</taxon>
        <taxon>Bacteroidota</taxon>
        <taxon>Chitinophagia</taxon>
        <taxon>Chitinophagales</taxon>
        <taxon>Chitinophagaceae</taxon>
        <taxon>Chitinophaga</taxon>
    </lineage>
</organism>
<name>A0A1M6XZN5_9BACT</name>
<evidence type="ECO:0000313" key="2">
    <source>
        <dbReference type="Proteomes" id="UP000184420"/>
    </source>
</evidence>
<sequence>MSALHEMNNVQKAKLICQLLPADIPGFLDFAKALSNSITADPDGLRKQWTENPIIGPQHWIAYATETIRVIDECGNKLARSPKIFSDQLFDGMLALYTVHCLQQYAKQKTASEKFKLAADLIFSSRI</sequence>
<accession>A0A1M6XZN5</accession>
<dbReference type="Proteomes" id="UP000184420">
    <property type="component" value="Unassembled WGS sequence"/>
</dbReference>
<dbReference type="AlphaFoldDB" id="A0A1M6XZN5"/>
<dbReference type="OrthoDB" id="969612at2"/>
<reference evidence="1 2" key="1">
    <citation type="submission" date="2016-11" db="EMBL/GenBank/DDBJ databases">
        <authorList>
            <person name="Jaros S."/>
            <person name="Januszkiewicz K."/>
            <person name="Wedrychowicz H."/>
        </authorList>
    </citation>
    <scope>NUCLEOTIDE SEQUENCE [LARGE SCALE GENOMIC DNA]</scope>
    <source>
        <strain evidence="1 2">DSM 27406</strain>
    </source>
</reference>
<dbReference type="STRING" id="1419482.SAMN05444266_10283"/>
<proteinExistence type="predicted"/>
<keyword evidence="2" id="KW-1185">Reference proteome</keyword>
<protein>
    <submittedName>
        <fullName evidence="1">Uncharacterized protein</fullName>
    </submittedName>
</protein>
<dbReference type="RefSeq" id="WP_073078674.1">
    <property type="nucleotide sequence ID" value="NZ_FRBL01000002.1"/>
</dbReference>
<evidence type="ECO:0000313" key="1">
    <source>
        <dbReference type="EMBL" id="SHL11275.1"/>
    </source>
</evidence>
<gene>
    <name evidence="1" type="ORF">SAMN05444266_10283</name>
</gene>